<dbReference type="OrthoDB" id="2328477at2"/>
<dbReference type="RefSeq" id="WP_057750556.1">
    <property type="nucleotide sequence ID" value="NZ_AZER01000016.1"/>
</dbReference>
<dbReference type="Pfam" id="PF13495">
    <property type="entry name" value="Phage_int_SAM_4"/>
    <property type="match status" value="1"/>
</dbReference>
<dbReference type="InterPro" id="IPR011010">
    <property type="entry name" value="DNA_brk_join_enz"/>
</dbReference>
<proteinExistence type="predicted"/>
<feature type="domain" description="Core-binding (CB)" evidence="3">
    <location>
        <begin position="1"/>
        <end position="87"/>
    </location>
</feature>
<dbReference type="InterPro" id="IPR010998">
    <property type="entry name" value="Integrase_recombinase_N"/>
</dbReference>
<evidence type="ECO:0000259" key="3">
    <source>
        <dbReference type="PROSITE" id="PS51900"/>
    </source>
</evidence>
<dbReference type="EMBL" id="AZER01000016">
    <property type="protein sequence ID" value="KRL27062.1"/>
    <property type="molecule type" value="Genomic_DNA"/>
</dbReference>
<name>A0A0R1P3V3_9LACO</name>
<dbReference type="InterPro" id="IPR004107">
    <property type="entry name" value="Integrase_SAM-like_N"/>
</dbReference>
<dbReference type="Proteomes" id="UP000051445">
    <property type="component" value="Unassembled WGS sequence"/>
</dbReference>
<evidence type="ECO:0000256" key="2">
    <source>
        <dbReference type="PROSITE-ProRule" id="PRU01248"/>
    </source>
</evidence>
<dbReference type="Gene3D" id="1.10.150.130">
    <property type="match status" value="1"/>
</dbReference>
<keyword evidence="5" id="KW-1185">Reference proteome</keyword>
<dbReference type="InterPro" id="IPR044068">
    <property type="entry name" value="CB"/>
</dbReference>
<accession>A0A0R1P3V3</accession>
<protein>
    <submittedName>
        <fullName evidence="4">Site-specific recombinase XerD</fullName>
    </submittedName>
</protein>
<gene>
    <name evidence="4" type="ORF">FD27_GL000809</name>
</gene>
<dbReference type="AlphaFoldDB" id="A0A0R1P3V3"/>
<organism evidence="4 5">
    <name type="scientific">Limosilactobacillus frumenti DSM 13145</name>
    <dbReference type="NCBI Taxonomy" id="1423746"/>
    <lineage>
        <taxon>Bacteria</taxon>
        <taxon>Bacillati</taxon>
        <taxon>Bacillota</taxon>
        <taxon>Bacilli</taxon>
        <taxon>Lactobacillales</taxon>
        <taxon>Lactobacillaceae</taxon>
        <taxon>Limosilactobacillus</taxon>
    </lineage>
</organism>
<evidence type="ECO:0000256" key="1">
    <source>
        <dbReference type="ARBA" id="ARBA00023125"/>
    </source>
</evidence>
<dbReference type="GO" id="GO:0003677">
    <property type="term" value="F:DNA binding"/>
    <property type="evidence" value="ECO:0007669"/>
    <property type="project" value="UniProtKB-UniRule"/>
</dbReference>
<keyword evidence="1 2" id="KW-0238">DNA-binding</keyword>
<dbReference type="PATRIC" id="fig|1423746.3.peg.817"/>
<dbReference type="PROSITE" id="PS51900">
    <property type="entry name" value="CB"/>
    <property type="match status" value="1"/>
</dbReference>
<reference evidence="4 5" key="1">
    <citation type="journal article" date="2015" name="Genome Announc.">
        <title>Expanding the biotechnology potential of lactobacilli through comparative genomics of 213 strains and associated genera.</title>
        <authorList>
            <person name="Sun Z."/>
            <person name="Harris H.M."/>
            <person name="McCann A."/>
            <person name="Guo C."/>
            <person name="Argimon S."/>
            <person name="Zhang W."/>
            <person name="Yang X."/>
            <person name="Jeffery I.B."/>
            <person name="Cooney J.C."/>
            <person name="Kagawa T.F."/>
            <person name="Liu W."/>
            <person name="Song Y."/>
            <person name="Salvetti E."/>
            <person name="Wrobel A."/>
            <person name="Rasinkangas P."/>
            <person name="Parkhill J."/>
            <person name="Rea M.C."/>
            <person name="O'Sullivan O."/>
            <person name="Ritari J."/>
            <person name="Douillard F.P."/>
            <person name="Paul Ross R."/>
            <person name="Yang R."/>
            <person name="Briner A.E."/>
            <person name="Felis G.E."/>
            <person name="de Vos W.M."/>
            <person name="Barrangou R."/>
            <person name="Klaenhammer T.R."/>
            <person name="Caufield P.W."/>
            <person name="Cui Y."/>
            <person name="Zhang H."/>
            <person name="O'Toole P.W."/>
        </authorList>
    </citation>
    <scope>NUCLEOTIDE SEQUENCE [LARGE SCALE GENOMIC DNA]</scope>
    <source>
        <strain evidence="4 5">DSM 13145</strain>
    </source>
</reference>
<dbReference type="STRING" id="1423746.FD27_GL000809"/>
<evidence type="ECO:0000313" key="4">
    <source>
        <dbReference type="EMBL" id="KRL27062.1"/>
    </source>
</evidence>
<sequence>MQYPYQQPFRSFLKAKQKSAITIDNYDAAVAQFFTFLVDQGRSSKLRDITENDVRAYLAALQDYQSITISTYNKLLSQLNSYFSYLLSHHITHNLPTLTIHGKAVSPASGINTKWLFQLDTILADEHIHFYTRLTLLLCSRGFTVHEFLQPGFERIWNQLKMNSSAEKAFKQSFTGFITPLQEKQQSSQIFLKQRFDSLNPGLTNAGLHKYLRRDQDYLGFSCAPKYLHQAYVLHYLAAHRKETDQELERHLNLDPASLSYYRHRLITD</sequence>
<dbReference type="GO" id="GO:0015074">
    <property type="term" value="P:DNA integration"/>
    <property type="evidence" value="ECO:0007669"/>
    <property type="project" value="InterPro"/>
</dbReference>
<dbReference type="SUPFAM" id="SSF56349">
    <property type="entry name" value="DNA breaking-rejoining enzymes"/>
    <property type="match status" value="1"/>
</dbReference>
<comment type="caution">
    <text evidence="4">The sequence shown here is derived from an EMBL/GenBank/DDBJ whole genome shotgun (WGS) entry which is preliminary data.</text>
</comment>
<evidence type="ECO:0000313" key="5">
    <source>
        <dbReference type="Proteomes" id="UP000051445"/>
    </source>
</evidence>